<dbReference type="Pfam" id="PF03981">
    <property type="entry name" value="Ubiq_cyt_C_chap"/>
    <property type="match status" value="1"/>
</dbReference>
<gene>
    <name evidence="3" type="ORF">SCF082_LOCUS15272</name>
</gene>
<feature type="domain" description="Ubiquinol-cytochrome c chaperone" evidence="1">
    <location>
        <begin position="423"/>
        <end position="508"/>
    </location>
</feature>
<dbReference type="EMBL" id="CAXAMM010009757">
    <property type="protein sequence ID" value="CAK9021280.1"/>
    <property type="molecule type" value="Genomic_DNA"/>
</dbReference>
<dbReference type="InterPro" id="IPR013103">
    <property type="entry name" value="RVT_2"/>
</dbReference>
<evidence type="ECO:0000259" key="1">
    <source>
        <dbReference type="Pfam" id="PF03981"/>
    </source>
</evidence>
<evidence type="ECO:0000313" key="3">
    <source>
        <dbReference type="EMBL" id="CAK9021280.1"/>
    </source>
</evidence>
<sequence length="584" mass="66136">MELEVPMDSLGFYWVETGEPVQLWNLSQIEGVPSFSPLTGPDMFDQDAWEMSAIRFDHGHVCEHMPMKLGGRTVLIWKPTAIIDDQTLDELNVEQGFVGMQEEIYNLEHCKTGKTISETDMKSFCKRFPSARLISSRWVAAFKSAERVRTRIVAKDFNRGQSARSLGFSSPTPSIEALHLILAISATRRYLLRSLDISHAFMHSPLGKDMHVVLKLPLSVSLDDGQPAFLVLDKALNGLRDASLCWLQLLSETVKTIGLWTDSIEPCVYRQIPLEGGSLTFIGRIIQRVAQGDELLLSINPSYLDSTFKEYGIDKGSDAAPDVASHLEKTMTDESAKKPLSSEAYGRFRRALGKLLWMSQVRLLQTIVAVGYFQELIYGRVEDKDLMGRFGISLLEGKTLEKPLHNTKAVPREGAYFAMLQQTYWLSLHVWLVHSKQHMIQENEGIFGSAICALITRRVFEWAWVIVRLWLKQEDVPAMSIGTELEHFMEYVFGFCAALDEAFLQEASHGSAKAVQRKDNELEEGQVGLLPCVKQVLWSNVFFGACAHDHLQLEELAVYLIRQRIALEALPRTAFFTRRRPAHW</sequence>
<protein>
    <submittedName>
        <fullName evidence="3">Copia protein (Gag-int-pol protein) [Cleaved into: Copia VLP protein</fullName>
    </submittedName>
</protein>
<evidence type="ECO:0000313" key="4">
    <source>
        <dbReference type="Proteomes" id="UP001642464"/>
    </source>
</evidence>
<dbReference type="Pfam" id="PF07727">
    <property type="entry name" value="RVT_2"/>
    <property type="match status" value="1"/>
</dbReference>
<accession>A0ABP0K3B1</accession>
<name>A0ABP0K3B1_9DINO</name>
<dbReference type="Proteomes" id="UP001642464">
    <property type="component" value="Unassembled WGS sequence"/>
</dbReference>
<feature type="domain" description="Reverse transcriptase Ty1/copia-type" evidence="2">
    <location>
        <begin position="131"/>
        <end position="270"/>
    </location>
</feature>
<proteinExistence type="predicted"/>
<keyword evidence="4" id="KW-1185">Reference proteome</keyword>
<organism evidence="3 4">
    <name type="scientific">Durusdinium trenchii</name>
    <dbReference type="NCBI Taxonomy" id="1381693"/>
    <lineage>
        <taxon>Eukaryota</taxon>
        <taxon>Sar</taxon>
        <taxon>Alveolata</taxon>
        <taxon>Dinophyceae</taxon>
        <taxon>Suessiales</taxon>
        <taxon>Symbiodiniaceae</taxon>
        <taxon>Durusdinium</taxon>
    </lineage>
</organism>
<evidence type="ECO:0000259" key="2">
    <source>
        <dbReference type="Pfam" id="PF07727"/>
    </source>
</evidence>
<dbReference type="InterPro" id="IPR021150">
    <property type="entry name" value="Ubiq_cyt_c_chap"/>
</dbReference>
<comment type="caution">
    <text evidence="3">The sequence shown here is derived from an EMBL/GenBank/DDBJ whole genome shotgun (WGS) entry which is preliminary data.</text>
</comment>
<reference evidence="3 4" key="1">
    <citation type="submission" date="2024-02" db="EMBL/GenBank/DDBJ databases">
        <authorList>
            <person name="Chen Y."/>
            <person name="Shah S."/>
            <person name="Dougan E. K."/>
            <person name="Thang M."/>
            <person name="Chan C."/>
        </authorList>
    </citation>
    <scope>NUCLEOTIDE SEQUENCE [LARGE SCALE GENOMIC DNA]</scope>
</reference>